<dbReference type="GO" id="GO:0009251">
    <property type="term" value="P:glucan catabolic process"/>
    <property type="evidence" value="ECO:0007669"/>
    <property type="project" value="TreeGrafter"/>
</dbReference>
<dbReference type="InterPro" id="IPR017853">
    <property type="entry name" value="GH"/>
</dbReference>
<dbReference type="AlphaFoldDB" id="A0A8T0GJQ8"/>
<organism evidence="10 11">
    <name type="scientific">Ceratodon purpureus</name>
    <name type="common">Fire moss</name>
    <name type="synonym">Dicranum purpureum</name>
    <dbReference type="NCBI Taxonomy" id="3225"/>
    <lineage>
        <taxon>Eukaryota</taxon>
        <taxon>Viridiplantae</taxon>
        <taxon>Streptophyta</taxon>
        <taxon>Embryophyta</taxon>
        <taxon>Bryophyta</taxon>
        <taxon>Bryophytina</taxon>
        <taxon>Bryopsida</taxon>
        <taxon>Dicranidae</taxon>
        <taxon>Pseudoditrichales</taxon>
        <taxon>Ditrichaceae</taxon>
        <taxon>Ceratodon</taxon>
    </lineage>
</organism>
<dbReference type="InterPro" id="IPR036962">
    <property type="entry name" value="Glyco_hydro_3_N_sf"/>
</dbReference>
<accession>A0A8T0GJQ8</accession>
<evidence type="ECO:0000256" key="7">
    <source>
        <dbReference type="SAM" id="Phobius"/>
    </source>
</evidence>
<dbReference type="FunFam" id="3.20.20.300:FF:000003">
    <property type="entry name" value="Beta-D-glucan exohydrolase isoenzyme ExoI"/>
    <property type="match status" value="1"/>
</dbReference>
<evidence type="ECO:0000256" key="1">
    <source>
        <dbReference type="ARBA" id="ARBA00000448"/>
    </source>
</evidence>
<dbReference type="PANTHER" id="PTHR30620">
    <property type="entry name" value="PERIPLASMIC BETA-GLUCOSIDASE-RELATED"/>
    <property type="match status" value="1"/>
</dbReference>
<keyword evidence="7" id="KW-0812">Transmembrane</keyword>
<keyword evidence="4" id="KW-0732">Signal</keyword>
<name>A0A8T0GJQ8_CERPU</name>
<dbReference type="EC" id="3.2.1.21" evidence="3"/>
<evidence type="ECO:0000256" key="2">
    <source>
        <dbReference type="ARBA" id="ARBA00005336"/>
    </source>
</evidence>
<dbReference type="Pfam" id="PF00933">
    <property type="entry name" value="Glyco_hydro_3"/>
    <property type="match status" value="1"/>
</dbReference>
<keyword evidence="11" id="KW-1185">Reference proteome</keyword>
<keyword evidence="6" id="KW-0326">Glycosidase</keyword>
<evidence type="ECO:0000259" key="9">
    <source>
        <dbReference type="Pfam" id="PF01915"/>
    </source>
</evidence>
<evidence type="ECO:0000259" key="8">
    <source>
        <dbReference type="Pfam" id="PF00933"/>
    </source>
</evidence>
<dbReference type="PRINTS" id="PR00133">
    <property type="entry name" value="GLHYDRLASE3"/>
</dbReference>
<evidence type="ECO:0000313" key="11">
    <source>
        <dbReference type="Proteomes" id="UP000822688"/>
    </source>
</evidence>
<evidence type="ECO:0000313" key="10">
    <source>
        <dbReference type="EMBL" id="KAG0559766.1"/>
    </source>
</evidence>
<evidence type="ECO:0000256" key="6">
    <source>
        <dbReference type="ARBA" id="ARBA00023295"/>
    </source>
</evidence>
<comment type="caution">
    <text evidence="10">The sequence shown here is derived from an EMBL/GenBank/DDBJ whole genome shotgun (WGS) entry which is preliminary data.</text>
</comment>
<keyword evidence="7" id="KW-0472">Membrane</keyword>
<proteinExistence type="inferred from homology"/>
<dbReference type="SUPFAM" id="SSF51445">
    <property type="entry name" value="(Trans)glycosidases"/>
    <property type="match status" value="1"/>
</dbReference>
<sequence>MSVLSSTTMDQQARLQLSRAELRRLVSLWLGIVLGLLLVVFGIVGLISHLIVSGGCGVSTAAGRKVSVGVPLYKDPSQPVNARVVDLLGRMTLDEKIGQMTQIERSVSDGATLINNGIGSVVSGAGSTPGDKATVAQWVDMTDSFQKSALSTRLGIPEIYGIDAMHGHHNVWGATIFPHNVGLGCTRDPALLERIGTATALEVRATGIPWVFQPSVAVCRDPRWGNCFQSFSEDPEVVRSLTTIIDGMQGVAPVGWDGPYVQNGQKVAACAQMFVGDGGTVNGTDAGNTVIDLEGLNNIHMKGYVEAIKKGVSSIMVSFSSWNGVKMHANKFLLTDVLKGQMGFKGLLLSAWFGVDRIEDGRGALAPQGPGYLNSVQLAINAGIDMVMVPYLYAPFISDMKTLVTQGKIPMSRIDDAVTRILRVKFQTGLYEAPFADKSLEASVGAAVHRVLAREAVRKSLVLLKNGKAVGQPLLPLSKNVPKVLVVGAHANDIGLQCGGWTITWQGMAGSITPGTTILQGIQKAVSSSTQVVFDPAPKPGSAKGMGYSYAIVVVGEPPYTEFMGDNLNNLALPAAQQQMITDVCADVACVVVMISGRPLVAQPWLSLVDAFVAAWLPGSEAGSGIADVLFGDFEFQGTLARTWFKSVDQLPMNFGDQRYDPLFSFGFGLKMGGVRGQ</sequence>
<dbReference type="InterPro" id="IPR036881">
    <property type="entry name" value="Glyco_hydro_3_C_sf"/>
</dbReference>
<dbReference type="InterPro" id="IPR051915">
    <property type="entry name" value="Cellulose_Degrad_GH3"/>
</dbReference>
<feature type="transmembrane region" description="Helical" evidence="7">
    <location>
        <begin position="28"/>
        <end position="52"/>
    </location>
</feature>
<reference evidence="10" key="1">
    <citation type="submission" date="2020-06" db="EMBL/GenBank/DDBJ databases">
        <title>WGS assembly of Ceratodon purpureus strain R40.</title>
        <authorList>
            <person name="Carey S.B."/>
            <person name="Jenkins J."/>
            <person name="Shu S."/>
            <person name="Lovell J.T."/>
            <person name="Sreedasyam A."/>
            <person name="Maumus F."/>
            <person name="Tiley G.P."/>
            <person name="Fernandez-Pozo N."/>
            <person name="Barry K."/>
            <person name="Chen C."/>
            <person name="Wang M."/>
            <person name="Lipzen A."/>
            <person name="Daum C."/>
            <person name="Saski C.A."/>
            <person name="Payton A.C."/>
            <person name="Mcbreen J.C."/>
            <person name="Conrad R.E."/>
            <person name="Kollar L.M."/>
            <person name="Olsson S."/>
            <person name="Huttunen S."/>
            <person name="Landis J.B."/>
            <person name="Wickett N.J."/>
            <person name="Johnson M.G."/>
            <person name="Rensing S.A."/>
            <person name="Grimwood J."/>
            <person name="Schmutz J."/>
            <person name="Mcdaniel S.F."/>
        </authorList>
    </citation>
    <scope>NUCLEOTIDE SEQUENCE</scope>
    <source>
        <strain evidence="10">R40</strain>
    </source>
</reference>
<feature type="domain" description="Glycoside hydrolase family 3 C-terminal" evidence="9">
    <location>
        <begin position="461"/>
        <end position="671"/>
    </location>
</feature>
<dbReference type="PANTHER" id="PTHR30620:SF16">
    <property type="entry name" value="LYSOSOMAL BETA GLUCOSIDASE"/>
    <property type="match status" value="1"/>
</dbReference>
<dbReference type="FunFam" id="3.40.50.1700:FF:000002">
    <property type="entry name" value="Glycosyl hydrolase family protein"/>
    <property type="match status" value="1"/>
</dbReference>
<dbReference type="InterPro" id="IPR002772">
    <property type="entry name" value="Glyco_hydro_3_C"/>
</dbReference>
<dbReference type="InterPro" id="IPR001764">
    <property type="entry name" value="Glyco_hydro_3_N"/>
</dbReference>
<keyword evidence="7" id="KW-1133">Transmembrane helix</keyword>
<evidence type="ECO:0000256" key="5">
    <source>
        <dbReference type="ARBA" id="ARBA00022801"/>
    </source>
</evidence>
<dbReference type="SUPFAM" id="SSF52279">
    <property type="entry name" value="Beta-D-glucan exohydrolase, C-terminal domain"/>
    <property type="match status" value="1"/>
</dbReference>
<dbReference type="Gene3D" id="3.20.20.300">
    <property type="entry name" value="Glycoside hydrolase, family 3, N-terminal domain"/>
    <property type="match status" value="1"/>
</dbReference>
<dbReference type="GO" id="GO:0008422">
    <property type="term" value="F:beta-glucosidase activity"/>
    <property type="evidence" value="ECO:0007669"/>
    <property type="project" value="UniProtKB-EC"/>
</dbReference>
<comment type="catalytic activity">
    <reaction evidence="1">
        <text>Hydrolysis of terminal, non-reducing beta-D-glucosyl residues with release of beta-D-glucose.</text>
        <dbReference type="EC" id="3.2.1.21"/>
    </reaction>
</comment>
<evidence type="ECO:0000256" key="3">
    <source>
        <dbReference type="ARBA" id="ARBA00012744"/>
    </source>
</evidence>
<dbReference type="Pfam" id="PF01915">
    <property type="entry name" value="Glyco_hydro_3_C"/>
    <property type="match status" value="1"/>
</dbReference>
<protein>
    <recommendedName>
        <fullName evidence="3">beta-glucosidase</fullName>
        <ecNumber evidence="3">3.2.1.21</ecNumber>
    </recommendedName>
</protein>
<dbReference type="OrthoDB" id="416222at2759"/>
<dbReference type="Proteomes" id="UP000822688">
    <property type="component" value="Chromosome 10"/>
</dbReference>
<dbReference type="EMBL" id="CM026431">
    <property type="protein sequence ID" value="KAG0559766.1"/>
    <property type="molecule type" value="Genomic_DNA"/>
</dbReference>
<comment type="similarity">
    <text evidence="2">Belongs to the glycosyl hydrolase 3 family.</text>
</comment>
<evidence type="ECO:0000256" key="4">
    <source>
        <dbReference type="ARBA" id="ARBA00022729"/>
    </source>
</evidence>
<feature type="domain" description="Glycoside hydrolase family 3 N-terminal" evidence="8">
    <location>
        <begin position="92"/>
        <end position="424"/>
    </location>
</feature>
<gene>
    <name evidence="10" type="ORF">KC19_10G127800</name>
</gene>
<dbReference type="Gene3D" id="3.40.50.1700">
    <property type="entry name" value="Glycoside hydrolase family 3 C-terminal domain"/>
    <property type="match status" value="1"/>
</dbReference>
<keyword evidence="5" id="KW-0378">Hydrolase</keyword>